<dbReference type="Proteomes" id="UP001597441">
    <property type="component" value="Unassembled WGS sequence"/>
</dbReference>
<organism evidence="1 2">
    <name type="scientific">Gelatiniphilus marinus</name>
    <dbReference type="NCBI Taxonomy" id="1759464"/>
    <lineage>
        <taxon>Bacteria</taxon>
        <taxon>Pseudomonadati</taxon>
        <taxon>Bacteroidota</taxon>
        <taxon>Flavobacteriia</taxon>
        <taxon>Flavobacteriales</taxon>
        <taxon>Flavobacteriaceae</taxon>
        <taxon>Gelatiniphilus</taxon>
    </lineage>
</organism>
<gene>
    <name evidence="1" type="ORF">ACFSQS_05485</name>
</gene>
<dbReference type="EMBL" id="JBHULK010000002">
    <property type="protein sequence ID" value="MFD2534551.1"/>
    <property type="molecule type" value="Genomic_DNA"/>
</dbReference>
<evidence type="ECO:0000313" key="1">
    <source>
        <dbReference type="EMBL" id="MFD2534551.1"/>
    </source>
</evidence>
<proteinExistence type="predicted"/>
<reference evidence="2" key="1">
    <citation type="journal article" date="2019" name="Int. J. Syst. Evol. Microbiol.">
        <title>The Global Catalogue of Microorganisms (GCM) 10K type strain sequencing project: providing services to taxonomists for standard genome sequencing and annotation.</title>
        <authorList>
            <consortium name="The Broad Institute Genomics Platform"/>
            <consortium name="The Broad Institute Genome Sequencing Center for Infectious Disease"/>
            <person name="Wu L."/>
            <person name="Ma J."/>
        </authorList>
    </citation>
    <scope>NUCLEOTIDE SEQUENCE [LARGE SCALE GENOMIC DNA]</scope>
    <source>
        <strain evidence="2">KCTC 42903</strain>
    </source>
</reference>
<sequence length="40" mass="4759">MSDSKNNYLDFITDAHFLQCISNLHQSYLEAKKEFTKSKY</sequence>
<accession>A0ABW5JQQ2</accession>
<dbReference type="RefSeq" id="WP_388053064.1">
    <property type="nucleotide sequence ID" value="NZ_JBHUDT010000002.1"/>
</dbReference>
<protein>
    <submittedName>
        <fullName evidence="1">Uncharacterized protein</fullName>
    </submittedName>
</protein>
<comment type="caution">
    <text evidence="1">The sequence shown here is derived from an EMBL/GenBank/DDBJ whole genome shotgun (WGS) entry which is preliminary data.</text>
</comment>
<name>A0ABW5JQQ2_9FLAO</name>
<keyword evidence="2" id="KW-1185">Reference proteome</keyword>
<evidence type="ECO:0000313" key="2">
    <source>
        <dbReference type="Proteomes" id="UP001597441"/>
    </source>
</evidence>